<dbReference type="InterPro" id="IPR036525">
    <property type="entry name" value="Tubulin/FtsZ_GTPase_sf"/>
</dbReference>
<organism evidence="1 2">
    <name type="scientific">Symbiodinium microadriaticum</name>
    <name type="common">Dinoflagellate</name>
    <name type="synonym">Zooxanthella microadriatica</name>
    <dbReference type="NCBI Taxonomy" id="2951"/>
    <lineage>
        <taxon>Eukaryota</taxon>
        <taxon>Sar</taxon>
        <taxon>Alveolata</taxon>
        <taxon>Dinophyceae</taxon>
        <taxon>Suessiales</taxon>
        <taxon>Symbiodiniaceae</taxon>
        <taxon>Symbiodinium</taxon>
    </lineage>
</organism>
<comment type="caution">
    <text evidence="1">The sequence shown here is derived from an EMBL/GenBank/DDBJ whole genome shotgun (WGS) entry which is preliminary data.</text>
</comment>
<protein>
    <submittedName>
        <fullName evidence="1">Tubulin alpha chain</fullName>
    </submittedName>
</protein>
<sequence length="235" mass="26264">MREAICIHIGQFDSKSTWLDTRKAEISKGGVQIGNACWELFCLEHGIQPDGQMPSDKTSLGQARRGREKLVVAGSALKQMTIWQLKKHLETLGHVPHLKTGLSSTSGGAQGLECTLLSVRTQVLPQAALPLQFTVFYLGRGTDVPPLRQQVAVLWHLALRTPTRLLRPEVGCNEKRIENMRHRLYGVLTKFVEETQSRSQGGDFQQVEVDETIVRKQKIGDKVVWQTFVGSKVRG</sequence>
<evidence type="ECO:0000313" key="1">
    <source>
        <dbReference type="EMBL" id="OLQ08398.1"/>
    </source>
</evidence>
<dbReference type="EMBL" id="LSRX01000118">
    <property type="protein sequence ID" value="OLQ08398.1"/>
    <property type="molecule type" value="Genomic_DNA"/>
</dbReference>
<proteinExistence type="predicted"/>
<gene>
    <name evidence="1" type="ORF">AK812_SmicGene8065</name>
</gene>
<dbReference type="Gene3D" id="3.40.50.1440">
    <property type="entry name" value="Tubulin/FtsZ, GTPase domain"/>
    <property type="match status" value="1"/>
</dbReference>
<keyword evidence="2" id="KW-1185">Reference proteome</keyword>
<dbReference type="Proteomes" id="UP000186817">
    <property type="component" value="Unassembled WGS sequence"/>
</dbReference>
<accession>A0A1Q9ELZ0</accession>
<name>A0A1Q9ELZ0_SYMMI</name>
<dbReference type="AlphaFoldDB" id="A0A1Q9ELZ0"/>
<dbReference type="SUPFAM" id="SSF52490">
    <property type="entry name" value="Tubulin nucleotide-binding domain-like"/>
    <property type="match status" value="1"/>
</dbReference>
<reference evidence="1 2" key="1">
    <citation type="submission" date="2016-02" db="EMBL/GenBank/DDBJ databases">
        <title>Genome analysis of coral dinoflagellate symbionts highlights evolutionary adaptations to a symbiotic lifestyle.</title>
        <authorList>
            <person name="Aranda M."/>
            <person name="Li Y."/>
            <person name="Liew Y.J."/>
            <person name="Baumgarten S."/>
            <person name="Simakov O."/>
            <person name="Wilson M."/>
            <person name="Piel J."/>
            <person name="Ashoor H."/>
            <person name="Bougouffa S."/>
            <person name="Bajic V.B."/>
            <person name="Ryu T."/>
            <person name="Ravasi T."/>
            <person name="Bayer T."/>
            <person name="Micklem G."/>
            <person name="Kim H."/>
            <person name="Bhak J."/>
            <person name="Lajeunesse T.C."/>
            <person name="Voolstra C.R."/>
        </authorList>
    </citation>
    <scope>NUCLEOTIDE SEQUENCE [LARGE SCALE GENOMIC DNA]</scope>
    <source>
        <strain evidence="1 2">CCMP2467</strain>
    </source>
</reference>
<evidence type="ECO:0000313" key="2">
    <source>
        <dbReference type="Proteomes" id="UP000186817"/>
    </source>
</evidence>
<dbReference type="OrthoDB" id="1662883at2759"/>